<feature type="binding site" evidence="6">
    <location>
        <position position="107"/>
    </location>
    <ligand>
        <name>S-adenosyl-L-methionine</name>
        <dbReference type="ChEBI" id="CHEBI:59789"/>
    </ligand>
</feature>
<keyword evidence="3 6" id="KW-0489">Methyltransferase</keyword>
<proteinExistence type="inferred from homology"/>
<dbReference type="HAMAP" id="MF_01007">
    <property type="entry name" value="16SrRNA_methyltr_H"/>
    <property type="match status" value="1"/>
</dbReference>
<comment type="similarity">
    <text evidence="1 6">Belongs to the methyltransferase superfamily. RsmH family.</text>
</comment>
<dbReference type="Proteomes" id="UP000002043">
    <property type="component" value="Chromosome"/>
</dbReference>
<feature type="binding site" evidence="6">
    <location>
        <begin position="33"/>
        <end position="35"/>
    </location>
    <ligand>
        <name>S-adenosyl-L-methionine</name>
        <dbReference type="ChEBI" id="CHEBI:59789"/>
    </ligand>
</feature>
<dbReference type="SUPFAM" id="SSF53335">
    <property type="entry name" value="S-adenosyl-L-methionine-dependent methyltransferases"/>
    <property type="match status" value="1"/>
</dbReference>
<gene>
    <name evidence="6" type="primary">rsmH</name>
    <name evidence="8" type="ordered locus">Thal_0151</name>
</gene>
<dbReference type="STRING" id="638303.Thal_0151"/>
<comment type="function">
    <text evidence="6">Specifically methylates the N4 position of cytidine in position 1402 (C1402) of 16S rRNA.</text>
</comment>
<dbReference type="EMBL" id="CP001931">
    <property type="protein sequence ID" value="ADC88787.1"/>
    <property type="molecule type" value="Genomic_DNA"/>
</dbReference>
<keyword evidence="6" id="KW-0963">Cytoplasm</keyword>
<evidence type="ECO:0000313" key="8">
    <source>
        <dbReference type="EMBL" id="ADC88787.1"/>
    </source>
</evidence>
<comment type="subcellular location">
    <subcellularLocation>
        <location evidence="6">Cytoplasm</location>
    </subcellularLocation>
</comment>
<dbReference type="HOGENOM" id="CLU_038422_2_0_0"/>
<sequence>MIMHHFPVLLETATDLLLGNGGKLYVDCTVGAGGHTRRILEKNPQAYVIGIDRDPQALKLAEENLREFEGRFSLYHANFVHLDEVLLQEGVEQVDGFLFDLGMSMMQLKSARGFSFQRDEFLDMRMDPSDPITAYHVVNRYSQRDLERILREYGEEPYASRIARAIVLRRKEKPIETTGELVQIVLSVVPYRRGRIHPATRVFQAIRIEVNGELRNLKEALPKTLKFLRKGGRLVVISFHSLEDRIVKNFFKEHSHEIKPLTKKPITPSREEIEKNPPSRSAKLRAGEKV</sequence>
<feature type="binding site" evidence="6">
    <location>
        <position position="79"/>
    </location>
    <ligand>
        <name>S-adenosyl-L-methionine</name>
        <dbReference type="ChEBI" id="CHEBI:59789"/>
    </ligand>
</feature>
<dbReference type="FunFam" id="1.10.150.170:FF:000003">
    <property type="entry name" value="Ribosomal RNA small subunit methyltransferase H"/>
    <property type="match status" value="1"/>
</dbReference>
<organism evidence="8 9">
    <name type="scientific">Thermocrinis albus (strain DSM 14484 / JCM 11386 / HI 11/12)</name>
    <dbReference type="NCBI Taxonomy" id="638303"/>
    <lineage>
        <taxon>Bacteria</taxon>
        <taxon>Pseudomonadati</taxon>
        <taxon>Aquificota</taxon>
        <taxon>Aquificia</taxon>
        <taxon>Aquificales</taxon>
        <taxon>Aquificaceae</taxon>
        <taxon>Thermocrinis</taxon>
    </lineage>
</organism>
<feature type="binding site" evidence="6">
    <location>
        <position position="100"/>
    </location>
    <ligand>
        <name>S-adenosyl-L-methionine</name>
        <dbReference type="ChEBI" id="CHEBI:59789"/>
    </ligand>
</feature>
<dbReference type="Pfam" id="PF01795">
    <property type="entry name" value="Methyltransf_5"/>
    <property type="match status" value="1"/>
</dbReference>
<dbReference type="KEGG" id="tal:Thal_0151"/>
<keyword evidence="5 6" id="KW-0949">S-adenosyl-L-methionine</keyword>
<accession>D3SNQ0</accession>
<dbReference type="EC" id="2.1.1.199" evidence="6"/>
<keyword evidence="9" id="KW-1185">Reference proteome</keyword>
<dbReference type="NCBIfam" id="TIGR00006">
    <property type="entry name" value="16S rRNA (cytosine(1402)-N(4))-methyltransferase RsmH"/>
    <property type="match status" value="1"/>
</dbReference>
<dbReference type="AlphaFoldDB" id="D3SNQ0"/>
<dbReference type="GO" id="GO:0005737">
    <property type="term" value="C:cytoplasm"/>
    <property type="evidence" value="ECO:0007669"/>
    <property type="project" value="UniProtKB-SubCell"/>
</dbReference>
<feature type="binding site" evidence="6">
    <location>
        <position position="52"/>
    </location>
    <ligand>
        <name>S-adenosyl-L-methionine</name>
        <dbReference type="ChEBI" id="CHEBI:59789"/>
    </ligand>
</feature>
<keyword evidence="2 6" id="KW-0698">rRNA processing</keyword>
<dbReference type="GO" id="GO:0071424">
    <property type="term" value="F:rRNA (cytosine-N4-)-methyltransferase activity"/>
    <property type="evidence" value="ECO:0007669"/>
    <property type="project" value="UniProtKB-UniRule"/>
</dbReference>
<keyword evidence="4 6" id="KW-0808">Transferase</keyword>
<dbReference type="PANTHER" id="PTHR11265:SF0">
    <property type="entry name" value="12S RRNA N4-METHYLCYTIDINE METHYLTRANSFERASE"/>
    <property type="match status" value="1"/>
</dbReference>
<dbReference type="Gene3D" id="3.40.50.150">
    <property type="entry name" value="Vaccinia Virus protein VP39"/>
    <property type="match status" value="1"/>
</dbReference>
<evidence type="ECO:0000256" key="2">
    <source>
        <dbReference type="ARBA" id="ARBA00022552"/>
    </source>
</evidence>
<dbReference type="PANTHER" id="PTHR11265">
    <property type="entry name" value="S-ADENOSYL-METHYLTRANSFERASE MRAW"/>
    <property type="match status" value="1"/>
</dbReference>
<evidence type="ECO:0000256" key="3">
    <source>
        <dbReference type="ARBA" id="ARBA00022603"/>
    </source>
</evidence>
<dbReference type="SUPFAM" id="SSF81799">
    <property type="entry name" value="Putative methyltransferase TM0872, insert domain"/>
    <property type="match status" value="1"/>
</dbReference>
<reference evidence="9" key="1">
    <citation type="journal article" date="2010" name="Stand. Genomic Sci.">
        <title>Complete genome sequence of Thermocrinis albus type strain (HI 11/12T).</title>
        <authorList>
            <person name="Wirth R."/>
            <person name="Sikorski J."/>
            <person name="Brambilla E."/>
            <person name="Misra M."/>
            <person name="Lapidus A."/>
            <person name="Copeland A."/>
            <person name="Nolan M."/>
            <person name="Lucas S."/>
            <person name="Chen F."/>
            <person name="Tice H."/>
            <person name="Cheng J.F."/>
            <person name="Han C."/>
            <person name="Detter J.C."/>
            <person name="Tapia R."/>
            <person name="Bruce D."/>
            <person name="Goodwin L."/>
            <person name="Pitluck S."/>
            <person name="Pati A."/>
            <person name="Anderson I."/>
            <person name="Ivanova N."/>
            <person name="Mavromatis K."/>
            <person name="Mikhailova N."/>
            <person name="Chen A."/>
            <person name="Palaniappan K."/>
            <person name="Bilek Y."/>
            <person name="Hader T."/>
            <person name="Land M."/>
            <person name="Hauser L."/>
            <person name="Chang Y.J."/>
            <person name="Jeffries C.D."/>
            <person name="Tindall B.J."/>
            <person name="Rohde M."/>
            <person name="Goker M."/>
            <person name="Bristow J."/>
            <person name="Eisen J.A."/>
            <person name="Markowitz V."/>
            <person name="Hugenholtz P."/>
            <person name="Kyrpides N.C."/>
            <person name="Klenk H.P."/>
        </authorList>
    </citation>
    <scope>NUCLEOTIDE SEQUENCE [LARGE SCALE GENOMIC DNA]</scope>
    <source>
        <strain evidence="9">DSM 14484 / JCM 11386 / HI 11/12</strain>
    </source>
</reference>
<name>D3SNQ0_THEAH</name>
<feature type="region of interest" description="Disordered" evidence="7">
    <location>
        <begin position="261"/>
        <end position="290"/>
    </location>
</feature>
<dbReference type="InterPro" id="IPR023397">
    <property type="entry name" value="SAM-dep_MeTrfase_MraW_recog"/>
</dbReference>
<dbReference type="CDD" id="cd02440">
    <property type="entry name" value="AdoMet_MTases"/>
    <property type="match status" value="1"/>
</dbReference>
<dbReference type="GO" id="GO:0070475">
    <property type="term" value="P:rRNA base methylation"/>
    <property type="evidence" value="ECO:0007669"/>
    <property type="project" value="UniProtKB-UniRule"/>
</dbReference>
<evidence type="ECO:0000313" key="9">
    <source>
        <dbReference type="Proteomes" id="UP000002043"/>
    </source>
</evidence>
<dbReference type="eggNOG" id="COG0275">
    <property type="taxonomic scope" value="Bacteria"/>
</dbReference>
<comment type="catalytic activity">
    <reaction evidence="6">
        <text>cytidine(1402) in 16S rRNA + S-adenosyl-L-methionine = N(4)-methylcytidine(1402) in 16S rRNA + S-adenosyl-L-homocysteine + H(+)</text>
        <dbReference type="Rhea" id="RHEA:42928"/>
        <dbReference type="Rhea" id="RHEA-COMP:10286"/>
        <dbReference type="Rhea" id="RHEA-COMP:10287"/>
        <dbReference type="ChEBI" id="CHEBI:15378"/>
        <dbReference type="ChEBI" id="CHEBI:57856"/>
        <dbReference type="ChEBI" id="CHEBI:59789"/>
        <dbReference type="ChEBI" id="CHEBI:74506"/>
        <dbReference type="ChEBI" id="CHEBI:82748"/>
        <dbReference type="EC" id="2.1.1.199"/>
    </reaction>
</comment>
<dbReference type="InterPro" id="IPR002903">
    <property type="entry name" value="RsmH"/>
</dbReference>
<evidence type="ECO:0000256" key="7">
    <source>
        <dbReference type="SAM" id="MobiDB-lite"/>
    </source>
</evidence>
<evidence type="ECO:0000256" key="5">
    <source>
        <dbReference type="ARBA" id="ARBA00022691"/>
    </source>
</evidence>
<evidence type="ECO:0000256" key="4">
    <source>
        <dbReference type="ARBA" id="ARBA00022679"/>
    </source>
</evidence>
<evidence type="ECO:0000256" key="6">
    <source>
        <dbReference type="HAMAP-Rule" id="MF_01007"/>
    </source>
</evidence>
<evidence type="ECO:0000256" key="1">
    <source>
        <dbReference type="ARBA" id="ARBA00010396"/>
    </source>
</evidence>
<dbReference type="InterPro" id="IPR029063">
    <property type="entry name" value="SAM-dependent_MTases_sf"/>
</dbReference>
<dbReference type="PIRSF" id="PIRSF004486">
    <property type="entry name" value="MraW"/>
    <property type="match status" value="1"/>
</dbReference>
<protein>
    <recommendedName>
        <fullName evidence="6">Ribosomal RNA small subunit methyltransferase H</fullName>
        <ecNumber evidence="6">2.1.1.199</ecNumber>
    </recommendedName>
    <alternativeName>
        <fullName evidence="6">16S rRNA m(4)C1402 methyltransferase</fullName>
    </alternativeName>
    <alternativeName>
        <fullName evidence="6">rRNA (cytosine-N(4)-)-methyltransferase RsmH</fullName>
    </alternativeName>
</protein>
<dbReference type="OrthoDB" id="9806637at2"/>
<dbReference type="Gene3D" id="1.10.150.170">
    <property type="entry name" value="Putative methyltransferase TM0872, insert domain"/>
    <property type="match status" value="1"/>
</dbReference>